<keyword evidence="3" id="KW-0804">Transcription</keyword>
<keyword evidence="2" id="KW-0238">DNA-binding</keyword>
<dbReference type="EMBL" id="CP019124">
    <property type="protein sequence ID" value="APX88748.1"/>
    <property type="molecule type" value="Genomic_DNA"/>
</dbReference>
<dbReference type="GO" id="GO:0003700">
    <property type="term" value="F:DNA-binding transcription factor activity"/>
    <property type="evidence" value="ECO:0007669"/>
    <property type="project" value="InterPro"/>
</dbReference>
<proteinExistence type="predicted"/>
<dbReference type="InterPro" id="IPR011711">
    <property type="entry name" value="GntR_C"/>
</dbReference>
<accession>A0A1U7DFT8</accession>
<dbReference type="InterPro" id="IPR000524">
    <property type="entry name" value="Tscrpt_reg_HTH_GntR"/>
</dbReference>
<dbReference type="InterPro" id="IPR008920">
    <property type="entry name" value="TF_FadR/GntR_C"/>
</dbReference>
<name>A0A1U7DFT8_9RHOB</name>
<dbReference type="Pfam" id="PF07729">
    <property type="entry name" value="FCD"/>
    <property type="match status" value="1"/>
</dbReference>
<dbReference type="GO" id="GO:0003677">
    <property type="term" value="F:DNA binding"/>
    <property type="evidence" value="ECO:0007669"/>
    <property type="project" value="UniProtKB-KW"/>
</dbReference>
<dbReference type="SMART" id="SM00345">
    <property type="entry name" value="HTH_GNTR"/>
    <property type="match status" value="1"/>
</dbReference>
<dbReference type="CDD" id="cd07377">
    <property type="entry name" value="WHTH_GntR"/>
    <property type="match status" value="1"/>
</dbReference>
<dbReference type="SUPFAM" id="SSF46785">
    <property type="entry name" value="Winged helix' DNA-binding domain"/>
    <property type="match status" value="1"/>
</dbReference>
<dbReference type="STRING" id="1267768.BV394_02540"/>
<gene>
    <name evidence="4" type="ORF">BV394_02540</name>
</gene>
<keyword evidence="5" id="KW-1185">Reference proteome</keyword>
<dbReference type="PROSITE" id="PS50949">
    <property type="entry name" value="HTH_GNTR"/>
    <property type="match status" value="1"/>
</dbReference>
<dbReference type="OrthoDB" id="284307at2"/>
<keyword evidence="1" id="KW-0805">Transcription regulation</keyword>
<evidence type="ECO:0000256" key="3">
    <source>
        <dbReference type="ARBA" id="ARBA00023163"/>
    </source>
</evidence>
<dbReference type="PRINTS" id="PR00035">
    <property type="entry name" value="HTHGNTR"/>
</dbReference>
<dbReference type="AlphaFoldDB" id="A0A1U7DFT8"/>
<dbReference type="Pfam" id="PF00392">
    <property type="entry name" value="GntR"/>
    <property type="match status" value="1"/>
</dbReference>
<reference evidence="4 5" key="1">
    <citation type="submission" date="2017-01" db="EMBL/GenBank/DDBJ databases">
        <title>Genomic analysis of Xuhuaishuia manganoxidans DY6-4.</title>
        <authorList>
            <person name="Wang X."/>
        </authorList>
    </citation>
    <scope>NUCLEOTIDE SEQUENCE [LARGE SCALE GENOMIC DNA]</scope>
    <source>
        <strain evidence="4 5">DY6-4</strain>
    </source>
</reference>
<evidence type="ECO:0000313" key="4">
    <source>
        <dbReference type="EMBL" id="APX88748.1"/>
    </source>
</evidence>
<dbReference type="RefSeq" id="WP_076978772.1">
    <property type="nucleotide sequence ID" value="NZ_CP019124.1"/>
</dbReference>
<sequence length="251" mass="27699">MTEDAGALTQLRAWLANQQLPEDSRLPAERQLCTLLGTSRSDLRKALSVLEKEGVLWRQVGKGTFFGIRPVDEMTSISTLAARSTPSEVMRARVKVEPMLAFEAALNATAQQIDELRHCMRLSRDADSWRKYETCDNLFHKTVAEATGNKVLVSLFDQLNLVRRAVVWGRGRKRAEGPPPDHHSYTEHQRVIDAIAERDAPRAQAAMLAHLRAVEAALIHNEHDAPTPLEARAAMRPATLPGAGSGAEAAE</sequence>
<dbReference type="Proteomes" id="UP000187266">
    <property type="component" value="Chromosome"/>
</dbReference>
<evidence type="ECO:0000313" key="5">
    <source>
        <dbReference type="Proteomes" id="UP000187266"/>
    </source>
</evidence>
<dbReference type="Gene3D" id="1.10.10.10">
    <property type="entry name" value="Winged helix-like DNA-binding domain superfamily/Winged helix DNA-binding domain"/>
    <property type="match status" value="1"/>
</dbReference>
<dbReference type="Gene3D" id="1.20.120.530">
    <property type="entry name" value="GntR ligand-binding domain-like"/>
    <property type="match status" value="1"/>
</dbReference>
<protein>
    <submittedName>
        <fullName evidence="4">Uncharacterized protein</fullName>
    </submittedName>
</protein>
<dbReference type="PANTHER" id="PTHR43537">
    <property type="entry name" value="TRANSCRIPTIONAL REGULATOR, GNTR FAMILY"/>
    <property type="match status" value="1"/>
</dbReference>
<dbReference type="PANTHER" id="PTHR43537:SF51">
    <property type="entry name" value="HTH-TYPE TRANSCRIPTIONAL REGULATOR LGOR-RELATED"/>
    <property type="match status" value="1"/>
</dbReference>
<dbReference type="InterPro" id="IPR036390">
    <property type="entry name" value="WH_DNA-bd_sf"/>
</dbReference>
<dbReference type="InterPro" id="IPR036388">
    <property type="entry name" value="WH-like_DNA-bd_sf"/>
</dbReference>
<evidence type="ECO:0000256" key="2">
    <source>
        <dbReference type="ARBA" id="ARBA00023125"/>
    </source>
</evidence>
<dbReference type="SMART" id="SM00895">
    <property type="entry name" value="FCD"/>
    <property type="match status" value="1"/>
</dbReference>
<evidence type="ECO:0000256" key="1">
    <source>
        <dbReference type="ARBA" id="ARBA00023015"/>
    </source>
</evidence>
<accession>A0A2M9DG31</accession>
<dbReference type="SUPFAM" id="SSF48008">
    <property type="entry name" value="GntR ligand-binding domain-like"/>
    <property type="match status" value="1"/>
</dbReference>
<organism evidence="4 5">
    <name type="scientific">Brevirhabdus pacifica</name>
    <dbReference type="NCBI Taxonomy" id="1267768"/>
    <lineage>
        <taxon>Bacteria</taxon>
        <taxon>Pseudomonadati</taxon>
        <taxon>Pseudomonadota</taxon>
        <taxon>Alphaproteobacteria</taxon>
        <taxon>Rhodobacterales</taxon>
        <taxon>Paracoccaceae</taxon>
        <taxon>Brevirhabdus</taxon>
    </lineage>
</organism>